<comment type="subcellular location">
    <subcellularLocation>
        <location evidence="1">Membrane</location>
        <topology evidence="1">Multi-pass membrane protein</topology>
    </subcellularLocation>
</comment>
<dbReference type="Proteomes" id="UP000789706">
    <property type="component" value="Unassembled WGS sequence"/>
</dbReference>
<comment type="caution">
    <text evidence="8">The sequence shown here is derived from an EMBL/GenBank/DDBJ whole genome shotgun (WGS) entry which is preliminary data.</text>
</comment>
<keyword evidence="7" id="KW-0732">Signal</keyword>
<evidence type="ECO:0000256" key="5">
    <source>
        <dbReference type="ARBA" id="ARBA00023136"/>
    </source>
</evidence>
<proteinExistence type="inferred from homology"/>
<evidence type="ECO:0000256" key="6">
    <source>
        <dbReference type="SAM" id="Phobius"/>
    </source>
</evidence>
<evidence type="ECO:0000256" key="4">
    <source>
        <dbReference type="ARBA" id="ARBA00022989"/>
    </source>
</evidence>
<dbReference type="GO" id="GO:1990961">
    <property type="term" value="P:xenobiotic detoxification by transmembrane export across the plasma membrane"/>
    <property type="evidence" value="ECO:0007669"/>
    <property type="project" value="InterPro"/>
</dbReference>
<evidence type="ECO:0000313" key="9">
    <source>
        <dbReference type="Proteomes" id="UP000789706"/>
    </source>
</evidence>
<evidence type="ECO:0000256" key="1">
    <source>
        <dbReference type="ARBA" id="ARBA00004141"/>
    </source>
</evidence>
<dbReference type="OrthoDB" id="2126698at2759"/>
<feature type="transmembrane region" description="Helical" evidence="6">
    <location>
        <begin position="79"/>
        <end position="97"/>
    </location>
</feature>
<organism evidence="8 9">
    <name type="scientific">Diversispora eburnea</name>
    <dbReference type="NCBI Taxonomy" id="1213867"/>
    <lineage>
        <taxon>Eukaryota</taxon>
        <taxon>Fungi</taxon>
        <taxon>Fungi incertae sedis</taxon>
        <taxon>Mucoromycota</taxon>
        <taxon>Glomeromycotina</taxon>
        <taxon>Glomeromycetes</taxon>
        <taxon>Diversisporales</taxon>
        <taxon>Diversisporaceae</taxon>
        <taxon>Diversispora</taxon>
    </lineage>
</organism>
<feature type="transmembrane region" description="Helical" evidence="6">
    <location>
        <begin position="369"/>
        <end position="389"/>
    </location>
</feature>
<keyword evidence="9" id="KW-1185">Reference proteome</keyword>
<keyword evidence="5 6" id="KW-0472">Membrane</keyword>
<feature type="transmembrane region" description="Helical" evidence="6">
    <location>
        <begin position="170"/>
        <end position="193"/>
    </location>
</feature>
<accession>A0A9N9FRU7</accession>
<comment type="similarity">
    <text evidence="2">Belongs to the multi antimicrobial extrusion (MATE) (TC 2.A.66.1) family.</text>
</comment>
<evidence type="ECO:0000256" key="3">
    <source>
        <dbReference type="ARBA" id="ARBA00022692"/>
    </source>
</evidence>
<dbReference type="GO" id="GO:0042910">
    <property type="term" value="F:xenobiotic transmembrane transporter activity"/>
    <property type="evidence" value="ECO:0007669"/>
    <property type="project" value="InterPro"/>
</dbReference>
<dbReference type="GO" id="GO:0016020">
    <property type="term" value="C:membrane"/>
    <property type="evidence" value="ECO:0007669"/>
    <property type="project" value="UniProtKB-SubCell"/>
</dbReference>
<feature type="transmembrane region" description="Helical" evidence="6">
    <location>
        <begin position="40"/>
        <end position="59"/>
    </location>
</feature>
<dbReference type="Pfam" id="PF01554">
    <property type="entry name" value="MatE"/>
    <property type="match status" value="2"/>
</dbReference>
<sequence length="442" mass="48707">MATPALLAFLLQYAFQVSSVFTLGHLGSNELSALTLGSMYASITCWSIGFGTTTALDTLCPQGYTSENPKMVGVYTQRAILIMMLGFIPIVFIWWNAENILILLNQEVELSKLAALYLRYLLLGVPPNLIFWCLEKFLQGQATTYVLIICCPTNFILNYALVWWEPIALGFIGSPIATTITNWLMLLLTILYIKYVKGYEAWGELWSRSSFDDWFSFGKLAFPGILTSCADWWIYEIIALAAGILGNVPLASHRLILTISLLLFQLPHSISVAASNRVGNLLGAGLSRKAKIASNLSLILAFTGAICNASLLIVSKDSLGYLFSNDKEVVELVAKILPLSALFQISDGIGATGSGILRGQGRQKIVAIIYLPAFYLIGLPLGLMLVFKFNLGLKGLWWGVTCASLSMGIGIFIIVLMSDWKLEVKKCQERIKEDLNEEEIIV</sequence>
<feature type="transmembrane region" description="Helical" evidence="6">
    <location>
        <begin position="117"/>
        <end position="134"/>
    </location>
</feature>
<feature type="transmembrane region" description="Helical" evidence="6">
    <location>
        <begin position="296"/>
        <end position="316"/>
    </location>
</feature>
<keyword evidence="3 6" id="KW-0812">Transmembrane</keyword>
<dbReference type="AlphaFoldDB" id="A0A9N9FRU7"/>
<feature type="transmembrane region" description="Helical" evidence="6">
    <location>
        <begin position="395"/>
        <end position="416"/>
    </location>
</feature>
<evidence type="ECO:0000256" key="2">
    <source>
        <dbReference type="ARBA" id="ARBA00010199"/>
    </source>
</evidence>
<dbReference type="PANTHER" id="PTHR11206">
    <property type="entry name" value="MULTIDRUG RESISTANCE PROTEIN"/>
    <property type="match status" value="1"/>
</dbReference>
<dbReference type="CDD" id="cd13132">
    <property type="entry name" value="MATE_eukaryotic"/>
    <property type="match status" value="1"/>
</dbReference>
<dbReference type="InterPro" id="IPR002528">
    <property type="entry name" value="MATE_fam"/>
</dbReference>
<protein>
    <submittedName>
        <fullName evidence="8">10701_t:CDS:1</fullName>
    </submittedName>
</protein>
<feature type="chain" id="PRO_5040492179" evidence="7">
    <location>
        <begin position="20"/>
        <end position="442"/>
    </location>
</feature>
<dbReference type="EMBL" id="CAJVPK010000822">
    <property type="protein sequence ID" value="CAG8551979.1"/>
    <property type="molecule type" value="Genomic_DNA"/>
</dbReference>
<gene>
    <name evidence="8" type="ORF">DEBURN_LOCUS7146</name>
</gene>
<keyword evidence="4 6" id="KW-1133">Transmembrane helix</keyword>
<evidence type="ECO:0000313" key="8">
    <source>
        <dbReference type="EMBL" id="CAG8551979.1"/>
    </source>
</evidence>
<dbReference type="GO" id="GO:0015297">
    <property type="term" value="F:antiporter activity"/>
    <property type="evidence" value="ECO:0007669"/>
    <property type="project" value="InterPro"/>
</dbReference>
<feature type="signal peptide" evidence="7">
    <location>
        <begin position="1"/>
        <end position="19"/>
    </location>
</feature>
<reference evidence="8" key="1">
    <citation type="submission" date="2021-06" db="EMBL/GenBank/DDBJ databases">
        <authorList>
            <person name="Kallberg Y."/>
            <person name="Tangrot J."/>
            <person name="Rosling A."/>
        </authorList>
    </citation>
    <scope>NUCLEOTIDE SEQUENCE</scope>
    <source>
        <strain evidence="8">AZ414A</strain>
    </source>
</reference>
<name>A0A9N9FRU7_9GLOM</name>
<dbReference type="InterPro" id="IPR045069">
    <property type="entry name" value="MATE_euk"/>
</dbReference>
<feature type="transmembrane region" description="Helical" evidence="6">
    <location>
        <begin position="146"/>
        <end position="164"/>
    </location>
</feature>
<dbReference type="NCBIfam" id="TIGR00797">
    <property type="entry name" value="matE"/>
    <property type="match status" value="1"/>
</dbReference>
<evidence type="ECO:0000256" key="7">
    <source>
        <dbReference type="SAM" id="SignalP"/>
    </source>
</evidence>
<feature type="transmembrane region" description="Helical" evidence="6">
    <location>
        <begin position="336"/>
        <end position="357"/>
    </location>
</feature>